<sequence length="127" mass="13847">MKALEGETVAQQINSSARQQRQMNRKKLGSIIETVIFCGRQGMPLWGHRDAGPLTLEDPIKNDGNFRALLRFKMRCGDDRLKEDVLAAPGNATSGYVSECALAAADTCTSPGNSSRGRTFFLHSSTT</sequence>
<organism evidence="2 3">
    <name type="scientific">Haemaphysalis longicornis</name>
    <name type="common">Bush tick</name>
    <dbReference type="NCBI Taxonomy" id="44386"/>
    <lineage>
        <taxon>Eukaryota</taxon>
        <taxon>Metazoa</taxon>
        <taxon>Ecdysozoa</taxon>
        <taxon>Arthropoda</taxon>
        <taxon>Chelicerata</taxon>
        <taxon>Arachnida</taxon>
        <taxon>Acari</taxon>
        <taxon>Parasitiformes</taxon>
        <taxon>Ixodida</taxon>
        <taxon>Ixodoidea</taxon>
        <taxon>Ixodidae</taxon>
        <taxon>Haemaphysalinae</taxon>
        <taxon>Haemaphysalis</taxon>
    </lineage>
</organism>
<feature type="compositionally biased region" description="Polar residues" evidence="1">
    <location>
        <begin position="9"/>
        <end position="21"/>
    </location>
</feature>
<accession>A0A9J6GKH6</accession>
<keyword evidence="3" id="KW-1185">Reference proteome</keyword>
<feature type="region of interest" description="Disordered" evidence="1">
    <location>
        <begin position="1"/>
        <end position="21"/>
    </location>
</feature>
<reference evidence="2 3" key="1">
    <citation type="journal article" date="2020" name="Cell">
        <title>Large-Scale Comparative Analyses of Tick Genomes Elucidate Their Genetic Diversity and Vector Capacities.</title>
        <authorList>
            <consortium name="Tick Genome and Microbiome Consortium (TIGMIC)"/>
            <person name="Jia N."/>
            <person name="Wang J."/>
            <person name="Shi W."/>
            <person name="Du L."/>
            <person name="Sun Y."/>
            <person name="Zhan W."/>
            <person name="Jiang J.F."/>
            <person name="Wang Q."/>
            <person name="Zhang B."/>
            <person name="Ji P."/>
            <person name="Bell-Sakyi L."/>
            <person name="Cui X.M."/>
            <person name="Yuan T.T."/>
            <person name="Jiang B.G."/>
            <person name="Yang W.F."/>
            <person name="Lam T.T."/>
            <person name="Chang Q.C."/>
            <person name="Ding S.J."/>
            <person name="Wang X.J."/>
            <person name="Zhu J.G."/>
            <person name="Ruan X.D."/>
            <person name="Zhao L."/>
            <person name="Wei J.T."/>
            <person name="Ye R.Z."/>
            <person name="Que T.C."/>
            <person name="Du C.H."/>
            <person name="Zhou Y.H."/>
            <person name="Cheng J.X."/>
            <person name="Dai P.F."/>
            <person name="Guo W.B."/>
            <person name="Han X.H."/>
            <person name="Huang E.J."/>
            <person name="Li L.F."/>
            <person name="Wei W."/>
            <person name="Gao Y.C."/>
            <person name="Liu J.Z."/>
            <person name="Shao H.Z."/>
            <person name="Wang X."/>
            <person name="Wang C.C."/>
            <person name="Yang T.C."/>
            <person name="Huo Q.B."/>
            <person name="Li W."/>
            <person name="Chen H.Y."/>
            <person name="Chen S.E."/>
            <person name="Zhou L.G."/>
            <person name="Ni X.B."/>
            <person name="Tian J.H."/>
            <person name="Sheng Y."/>
            <person name="Liu T."/>
            <person name="Pan Y.S."/>
            <person name="Xia L.Y."/>
            <person name="Li J."/>
            <person name="Zhao F."/>
            <person name="Cao W.C."/>
        </authorList>
    </citation>
    <scope>NUCLEOTIDE SEQUENCE [LARGE SCALE GENOMIC DNA]</scope>
    <source>
        <strain evidence="2">HaeL-2018</strain>
    </source>
</reference>
<name>A0A9J6GKH6_HAELO</name>
<gene>
    <name evidence="2" type="ORF">HPB48_019897</name>
</gene>
<dbReference type="VEuPathDB" id="VectorBase:HLOH_050415"/>
<dbReference type="OrthoDB" id="6437344at2759"/>
<evidence type="ECO:0000313" key="3">
    <source>
        <dbReference type="Proteomes" id="UP000821853"/>
    </source>
</evidence>
<evidence type="ECO:0000313" key="2">
    <source>
        <dbReference type="EMBL" id="KAH9374900.1"/>
    </source>
</evidence>
<dbReference type="AlphaFoldDB" id="A0A9J6GKH6"/>
<proteinExistence type="predicted"/>
<protein>
    <submittedName>
        <fullName evidence="2">Uncharacterized protein</fullName>
    </submittedName>
</protein>
<comment type="caution">
    <text evidence="2">The sequence shown here is derived from an EMBL/GenBank/DDBJ whole genome shotgun (WGS) entry which is preliminary data.</text>
</comment>
<evidence type="ECO:0000256" key="1">
    <source>
        <dbReference type="SAM" id="MobiDB-lite"/>
    </source>
</evidence>
<dbReference type="Proteomes" id="UP000821853">
    <property type="component" value="Chromosome 5"/>
</dbReference>
<dbReference type="EMBL" id="JABSTR010000007">
    <property type="protein sequence ID" value="KAH9374900.1"/>
    <property type="molecule type" value="Genomic_DNA"/>
</dbReference>